<dbReference type="EMBL" id="BJXW01000009">
    <property type="protein sequence ID" value="GEN30604.1"/>
    <property type="molecule type" value="Genomic_DNA"/>
</dbReference>
<organism evidence="9 10">
    <name type="scientific">Cerasibacillus quisquiliarum</name>
    <dbReference type="NCBI Taxonomy" id="227865"/>
    <lineage>
        <taxon>Bacteria</taxon>
        <taxon>Bacillati</taxon>
        <taxon>Bacillota</taxon>
        <taxon>Bacilli</taxon>
        <taxon>Bacillales</taxon>
        <taxon>Bacillaceae</taxon>
        <taxon>Cerasibacillus</taxon>
    </lineage>
</organism>
<dbReference type="Pfam" id="PF01432">
    <property type="entry name" value="Peptidase_M3"/>
    <property type="match status" value="1"/>
</dbReference>
<dbReference type="CDD" id="cd09607">
    <property type="entry name" value="M3B_PepF"/>
    <property type="match status" value="1"/>
</dbReference>
<dbReference type="PANTHER" id="PTHR34217:SF1">
    <property type="entry name" value="CARBOXYPEPTIDASE 1"/>
    <property type="match status" value="1"/>
</dbReference>
<keyword evidence="1 6" id="KW-0645">Protease</keyword>
<dbReference type="GO" id="GO:0046872">
    <property type="term" value="F:metal ion binding"/>
    <property type="evidence" value="ECO:0007669"/>
    <property type="project" value="UniProtKB-UniRule"/>
</dbReference>
<dbReference type="GO" id="GO:0004181">
    <property type="term" value="F:metallocarboxypeptidase activity"/>
    <property type="evidence" value="ECO:0007669"/>
    <property type="project" value="InterPro"/>
</dbReference>
<evidence type="ECO:0000256" key="3">
    <source>
        <dbReference type="ARBA" id="ARBA00022801"/>
    </source>
</evidence>
<dbReference type="PANTHER" id="PTHR34217">
    <property type="entry name" value="METAL-DEPENDENT CARBOXYPEPTIDASE"/>
    <property type="match status" value="1"/>
</dbReference>
<protein>
    <submittedName>
        <fullName evidence="9">Oligoendopeptidase</fullName>
    </submittedName>
</protein>
<reference evidence="9 10" key="1">
    <citation type="submission" date="2019-07" db="EMBL/GenBank/DDBJ databases">
        <title>Whole genome shotgun sequence of Cerasibacillus quisquiliarum NBRC 102429.</title>
        <authorList>
            <person name="Hosoyama A."/>
            <person name="Uohara A."/>
            <person name="Ohji S."/>
            <person name="Ichikawa N."/>
        </authorList>
    </citation>
    <scope>NUCLEOTIDE SEQUENCE [LARGE SCALE GENOMIC DNA]</scope>
    <source>
        <strain evidence="9 10">NBRC 102429</strain>
    </source>
</reference>
<name>A0A511UVL2_9BACI</name>
<dbReference type="InterPro" id="IPR034006">
    <property type="entry name" value="M3B_PepF_2"/>
</dbReference>
<evidence type="ECO:0000256" key="2">
    <source>
        <dbReference type="ARBA" id="ARBA00022723"/>
    </source>
</evidence>
<dbReference type="GO" id="GO:0004222">
    <property type="term" value="F:metalloendopeptidase activity"/>
    <property type="evidence" value="ECO:0007669"/>
    <property type="project" value="InterPro"/>
</dbReference>
<evidence type="ECO:0000259" key="8">
    <source>
        <dbReference type="Pfam" id="PF08439"/>
    </source>
</evidence>
<dbReference type="Pfam" id="PF08439">
    <property type="entry name" value="Peptidase_M3_N"/>
    <property type="match status" value="1"/>
</dbReference>
<proteinExistence type="inferred from homology"/>
<dbReference type="InterPro" id="IPR013647">
    <property type="entry name" value="OligopepF_N_dom"/>
</dbReference>
<keyword evidence="10" id="KW-1185">Reference proteome</keyword>
<gene>
    <name evidence="9" type="ORF">CQU01_08420</name>
</gene>
<dbReference type="SUPFAM" id="SSF55486">
    <property type="entry name" value="Metalloproteases ('zincins'), catalytic domain"/>
    <property type="match status" value="1"/>
</dbReference>
<feature type="domain" description="Oligopeptidase F N-terminal" evidence="8">
    <location>
        <begin position="118"/>
        <end position="183"/>
    </location>
</feature>
<dbReference type="AlphaFoldDB" id="A0A511UVL2"/>
<evidence type="ECO:0000256" key="4">
    <source>
        <dbReference type="ARBA" id="ARBA00022833"/>
    </source>
</evidence>
<dbReference type="Gene3D" id="1.20.140.70">
    <property type="entry name" value="Oligopeptidase f, N-terminal domain"/>
    <property type="match status" value="1"/>
</dbReference>
<comment type="caution">
    <text evidence="9">The sequence shown here is derived from an EMBL/GenBank/DDBJ whole genome shotgun (WGS) entry which is preliminary data.</text>
</comment>
<keyword evidence="2 6" id="KW-0479">Metal-binding</keyword>
<feature type="domain" description="Peptidase M3A/M3B catalytic" evidence="7">
    <location>
        <begin position="204"/>
        <end position="584"/>
    </location>
</feature>
<keyword evidence="3 6" id="KW-0378">Hydrolase</keyword>
<evidence type="ECO:0000256" key="6">
    <source>
        <dbReference type="RuleBase" id="RU003435"/>
    </source>
</evidence>
<evidence type="ECO:0000256" key="1">
    <source>
        <dbReference type="ARBA" id="ARBA00022670"/>
    </source>
</evidence>
<sequence>MTGEKYDPTWDLDVIFPGGSDSETFQKFIQEIETDMMFLSNKVNKFDPVNDPILLEDELVKLVKLMDPLMKRMREASAFISCLSAQNVNDKKASLLLTKRSELQAKMDGIQTIWQQKLNEIDENRWSALIKHPHLKEISFYLNERRLIAENSLPSSEEILLNDLAVDGYHAWNHMYQTIVGKMIIPFKTDGKKTHLSVGQATNLLSHSNRKIRQNAFRTLQQEWEKNSDLIGHTLNHLAGFRLQVYKHRQWNHILKEPLMINRMKKATLDAMWTAITNKKQVFVTYFEKKASLLGVKKLSFYDLAAPIAETNQTFTFTEGAEFIMKHFRNFSPQMADFAKQAFEKRWIEAEDRPGKRPGGFCTSFPESKQTRIFMTYSGSMSNVATLAHELGHAFHQHVMNDLPAMNQRYAMNVAETASTLAEMIVADAAVENANTKKEKLFLLEDKLQRTIAFFMNIHARFLFEKRFYEERMQGFVPISRLNELMLETQKEAYCHALEEYDPTFWASKLHFHITGTPFYNFPYTFGYLFSLGIYAESKEKGDDFEMSYIQLLRDTGRMNVEDLALKHLQVDLTQPVFWEKAIDLCVQDLEQFLAISE</sequence>
<dbReference type="InterPro" id="IPR011977">
    <property type="entry name" value="Pept_M3B_clade3"/>
</dbReference>
<dbReference type="InterPro" id="IPR001333">
    <property type="entry name" value="Peptidase_M32_Taq"/>
</dbReference>
<comment type="cofactor">
    <cofactor evidence="6">
        <name>Zn(2+)</name>
        <dbReference type="ChEBI" id="CHEBI:29105"/>
    </cofactor>
    <text evidence="6">Binds 1 zinc ion.</text>
</comment>
<evidence type="ECO:0000313" key="9">
    <source>
        <dbReference type="EMBL" id="GEN30604.1"/>
    </source>
</evidence>
<dbReference type="GO" id="GO:0006508">
    <property type="term" value="P:proteolysis"/>
    <property type="evidence" value="ECO:0007669"/>
    <property type="project" value="UniProtKB-KW"/>
</dbReference>
<dbReference type="Gene3D" id="1.10.1370.20">
    <property type="entry name" value="Oligoendopeptidase f, C-terminal domain"/>
    <property type="match status" value="1"/>
</dbReference>
<dbReference type="NCBIfam" id="TIGR02290">
    <property type="entry name" value="M3_fam_3"/>
    <property type="match status" value="1"/>
</dbReference>
<comment type="similarity">
    <text evidence="6">Belongs to the peptidase M3 family.</text>
</comment>
<evidence type="ECO:0000256" key="5">
    <source>
        <dbReference type="ARBA" id="ARBA00023049"/>
    </source>
</evidence>
<keyword evidence="5 6" id="KW-0482">Metalloprotease</keyword>
<accession>A0A511UVL2</accession>
<dbReference type="Proteomes" id="UP000321491">
    <property type="component" value="Unassembled WGS sequence"/>
</dbReference>
<evidence type="ECO:0000313" key="10">
    <source>
        <dbReference type="Proteomes" id="UP000321491"/>
    </source>
</evidence>
<keyword evidence="4 6" id="KW-0862">Zinc</keyword>
<dbReference type="InterPro" id="IPR042088">
    <property type="entry name" value="OligoPept_F_C"/>
</dbReference>
<evidence type="ECO:0000259" key="7">
    <source>
        <dbReference type="Pfam" id="PF01432"/>
    </source>
</evidence>
<dbReference type="InterPro" id="IPR001567">
    <property type="entry name" value="Pept_M3A_M3B_dom"/>
</dbReference>